<dbReference type="PROSITE" id="PS50157">
    <property type="entry name" value="ZINC_FINGER_C2H2_2"/>
    <property type="match status" value="5"/>
</dbReference>
<keyword evidence="3" id="KW-0479">Metal-binding</keyword>
<dbReference type="OrthoDB" id="7327383at2759"/>
<accession>A0A8T2J565</accession>
<dbReference type="AlphaFoldDB" id="A0A8T2J565"/>
<evidence type="ECO:0000256" key="5">
    <source>
        <dbReference type="ARBA" id="ARBA00022771"/>
    </source>
</evidence>
<dbReference type="GO" id="GO:0005634">
    <property type="term" value="C:nucleus"/>
    <property type="evidence" value="ECO:0007669"/>
    <property type="project" value="UniProtKB-SubCell"/>
</dbReference>
<name>A0A8T2J565_9PIPI</name>
<evidence type="ECO:0000256" key="8">
    <source>
        <dbReference type="ARBA" id="ARBA00023242"/>
    </source>
</evidence>
<evidence type="ECO:0000256" key="4">
    <source>
        <dbReference type="ARBA" id="ARBA00022737"/>
    </source>
</evidence>
<keyword evidence="4" id="KW-0677">Repeat</keyword>
<evidence type="ECO:0000256" key="6">
    <source>
        <dbReference type="ARBA" id="ARBA00022833"/>
    </source>
</evidence>
<evidence type="ECO:0000256" key="9">
    <source>
        <dbReference type="PROSITE-ProRule" id="PRU00042"/>
    </source>
</evidence>
<comment type="similarity">
    <text evidence="2">Belongs to the krueppel C2H2-type zinc-finger protein family.</text>
</comment>
<proteinExistence type="inferred from homology"/>
<feature type="domain" description="C2H2-type" evidence="11">
    <location>
        <begin position="488"/>
        <end position="515"/>
    </location>
</feature>
<dbReference type="GO" id="GO:0003677">
    <property type="term" value="F:DNA binding"/>
    <property type="evidence" value="ECO:0007669"/>
    <property type="project" value="UniProtKB-KW"/>
</dbReference>
<feature type="region of interest" description="Disordered" evidence="10">
    <location>
        <begin position="397"/>
        <end position="419"/>
    </location>
</feature>
<dbReference type="PROSITE" id="PS00028">
    <property type="entry name" value="ZINC_FINGER_C2H2_1"/>
    <property type="match status" value="5"/>
</dbReference>
<keyword evidence="13" id="KW-1185">Reference proteome</keyword>
<dbReference type="GO" id="GO:0008270">
    <property type="term" value="F:zinc ion binding"/>
    <property type="evidence" value="ECO:0007669"/>
    <property type="project" value="UniProtKB-KW"/>
</dbReference>
<dbReference type="FunFam" id="3.30.160.60:FF:000624">
    <property type="entry name" value="zinc finger protein 697"/>
    <property type="match status" value="1"/>
</dbReference>
<dbReference type="InterPro" id="IPR051061">
    <property type="entry name" value="Zinc_finger_trans_reg"/>
</dbReference>
<feature type="domain" description="C2H2-type" evidence="11">
    <location>
        <begin position="546"/>
        <end position="574"/>
    </location>
</feature>
<dbReference type="SMART" id="SM00355">
    <property type="entry name" value="ZnF_C2H2"/>
    <property type="match status" value="5"/>
</dbReference>
<evidence type="ECO:0000256" key="3">
    <source>
        <dbReference type="ARBA" id="ARBA00022723"/>
    </source>
</evidence>
<dbReference type="PANTHER" id="PTHR46179:SF9">
    <property type="entry name" value="ZINC FINGER PROTEIN 653"/>
    <property type="match status" value="1"/>
</dbReference>
<comment type="subcellular location">
    <subcellularLocation>
        <location evidence="1">Nucleus</location>
    </subcellularLocation>
</comment>
<dbReference type="FunFam" id="3.30.160.60:FF:000651">
    <property type="entry name" value="Putative zinc finger protein 653"/>
    <property type="match status" value="1"/>
</dbReference>
<feature type="domain" description="C2H2-type" evidence="11">
    <location>
        <begin position="458"/>
        <end position="487"/>
    </location>
</feature>
<comment type="caution">
    <text evidence="12">The sequence shown here is derived from an EMBL/GenBank/DDBJ whole genome shotgun (WGS) entry which is preliminary data.</text>
</comment>
<keyword evidence="6" id="KW-0862">Zinc</keyword>
<evidence type="ECO:0000313" key="12">
    <source>
        <dbReference type="EMBL" id="KAG8437771.1"/>
    </source>
</evidence>
<feature type="domain" description="C2H2-type" evidence="11">
    <location>
        <begin position="427"/>
        <end position="457"/>
    </location>
</feature>
<keyword evidence="7" id="KW-0238">DNA-binding</keyword>
<dbReference type="InterPro" id="IPR013087">
    <property type="entry name" value="Znf_C2H2_type"/>
</dbReference>
<dbReference type="Gene3D" id="3.30.160.60">
    <property type="entry name" value="Classic Zinc Finger"/>
    <property type="match status" value="4"/>
</dbReference>
<dbReference type="PANTHER" id="PTHR46179">
    <property type="entry name" value="ZINC FINGER PROTEIN"/>
    <property type="match status" value="1"/>
</dbReference>
<keyword evidence="8" id="KW-0539">Nucleus</keyword>
<dbReference type="GO" id="GO:0006357">
    <property type="term" value="P:regulation of transcription by RNA polymerase II"/>
    <property type="evidence" value="ECO:0007669"/>
    <property type="project" value="TreeGrafter"/>
</dbReference>
<protein>
    <recommendedName>
        <fullName evidence="11">C2H2-type domain-containing protein</fullName>
    </recommendedName>
</protein>
<dbReference type="Proteomes" id="UP000812440">
    <property type="component" value="Chromosome 4"/>
</dbReference>
<evidence type="ECO:0000256" key="10">
    <source>
        <dbReference type="SAM" id="MobiDB-lite"/>
    </source>
</evidence>
<evidence type="ECO:0000256" key="7">
    <source>
        <dbReference type="ARBA" id="ARBA00023125"/>
    </source>
</evidence>
<keyword evidence="5 9" id="KW-0863">Zinc-finger</keyword>
<evidence type="ECO:0000313" key="13">
    <source>
        <dbReference type="Proteomes" id="UP000812440"/>
    </source>
</evidence>
<dbReference type="Pfam" id="PF00096">
    <property type="entry name" value="zf-C2H2"/>
    <property type="match status" value="3"/>
</dbReference>
<dbReference type="EMBL" id="JAACNH010000007">
    <property type="protein sequence ID" value="KAG8437771.1"/>
    <property type="molecule type" value="Genomic_DNA"/>
</dbReference>
<dbReference type="FunFam" id="3.30.160.60:FF:000183">
    <property type="entry name" value="E3 ubiquitin-protein ligase ZFP91"/>
    <property type="match status" value="1"/>
</dbReference>
<dbReference type="InterPro" id="IPR036236">
    <property type="entry name" value="Znf_C2H2_sf"/>
</dbReference>
<evidence type="ECO:0000259" key="11">
    <source>
        <dbReference type="PROSITE" id="PS50157"/>
    </source>
</evidence>
<sequence>MAAPVVEILGSDEEEELNRKARGRPRLADTDRVRRRLESRKKYDCRRVYLGEVHGAWVLRRERGGGVTDAGGEPWSDAKLAAYLLALERHGKPSETVQVGEQIIHRRRRCVNSLLSLATWYHSHRNHCPHEPSLSELDTSHVFYTTAVWQCQEGHRYYQDLRCPLKAMSQRGCEDGVSSDDSSSSAQGLDQNEIYHQVEQPLHTIFPHLSESVVESGAQSPESSETVVCVPIGSDDGGLYGGVSQDELGHVVSASCPSQVIIIAGPGYEGLTAEGIHLNMSSGNGRGRGTCAAMDSVPTYTQTHLVDQDDDDDDDDKSLVTVEDSPLNGQREEMDSHVAEIYHHITYEEALQEQDEPHIVEDDDDDYINEEDGGSDYEPPPLKALMKKKSLFNKAQFNKSQSVNKTQDNGSQPPIKKRKTDGVLEMYHCQYEGCSQVYTALSSFQNHVNLVHKKGRTKVCPEPGCGKKFYLTNHLRRHMLIHTGERDFICETCGKSFKRKSHLQVHKRTHTGETPLQCEVCGYQCRQRASLNWHRRKHREEISYSFSCEHCGKKFEKRESVKFHKLKSHPDEKTT</sequence>
<gene>
    <name evidence="12" type="ORF">GDO86_008467</name>
</gene>
<reference evidence="12" key="1">
    <citation type="thesis" date="2020" institute="ProQuest LLC" country="789 East Eisenhower Parkway, Ann Arbor, MI, USA">
        <title>Comparative Genomics and Chromosome Evolution.</title>
        <authorList>
            <person name="Mudd A.B."/>
        </authorList>
    </citation>
    <scope>NUCLEOTIDE SEQUENCE</scope>
    <source>
        <strain evidence="12">Female2</strain>
        <tissue evidence="12">Blood</tissue>
    </source>
</reference>
<organism evidence="12 13">
    <name type="scientific">Hymenochirus boettgeri</name>
    <name type="common">Congo dwarf clawed frog</name>
    <dbReference type="NCBI Taxonomy" id="247094"/>
    <lineage>
        <taxon>Eukaryota</taxon>
        <taxon>Metazoa</taxon>
        <taxon>Chordata</taxon>
        <taxon>Craniata</taxon>
        <taxon>Vertebrata</taxon>
        <taxon>Euteleostomi</taxon>
        <taxon>Amphibia</taxon>
        <taxon>Batrachia</taxon>
        <taxon>Anura</taxon>
        <taxon>Pipoidea</taxon>
        <taxon>Pipidae</taxon>
        <taxon>Pipinae</taxon>
        <taxon>Hymenochirus</taxon>
    </lineage>
</organism>
<dbReference type="SUPFAM" id="SSF57667">
    <property type="entry name" value="beta-beta-alpha zinc fingers"/>
    <property type="match status" value="3"/>
</dbReference>
<feature type="compositionally biased region" description="Polar residues" evidence="10">
    <location>
        <begin position="397"/>
        <end position="412"/>
    </location>
</feature>
<feature type="domain" description="C2H2-type" evidence="11">
    <location>
        <begin position="516"/>
        <end position="543"/>
    </location>
</feature>
<evidence type="ECO:0000256" key="1">
    <source>
        <dbReference type="ARBA" id="ARBA00004123"/>
    </source>
</evidence>
<dbReference type="GO" id="GO:0003712">
    <property type="term" value="F:transcription coregulator activity"/>
    <property type="evidence" value="ECO:0007669"/>
    <property type="project" value="TreeGrafter"/>
</dbReference>
<evidence type="ECO:0000256" key="2">
    <source>
        <dbReference type="ARBA" id="ARBA00006991"/>
    </source>
</evidence>